<comment type="caution">
    <text evidence="1">The sequence shown here is derived from an EMBL/GenBank/DDBJ whole genome shotgun (WGS) entry which is preliminary data.</text>
</comment>
<organism evidence="1 2">
    <name type="scientific">Glomus cerebriforme</name>
    <dbReference type="NCBI Taxonomy" id="658196"/>
    <lineage>
        <taxon>Eukaryota</taxon>
        <taxon>Fungi</taxon>
        <taxon>Fungi incertae sedis</taxon>
        <taxon>Mucoromycota</taxon>
        <taxon>Glomeromycotina</taxon>
        <taxon>Glomeromycetes</taxon>
        <taxon>Glomerales</taxon>
        <taxon>Glomeraceae</taxon>
        <taxon>Glomus</taxon>
    </lineage>
</organism>
<protein>
    <submittedName>
        <fullName evidence="1">Uncharacterized protein</fullName>
    </submittedName>
</protein>
<reference evidence="1 2" key="1">
    <citation type="submission" date="2018-06" db="EMBL/GenBank/DDBJ databases">
        <title>Comparative genomics reveals the genomic features of Rhizophagus irregularis, R. cerebriforme, R. diaphanum and Gigaspora rosea, and their symbiotic lifestyle signature.</title>
        <authorList>
            <person name="Morin E."/>
            <person name="San Clemente H."/>
            <person name="Chen E.C.H."/>
            <person name="De La Providencia I."/>
            <person name="Hainaut M."/>
            <person name="Kuo A."/>
            <person name="Kohler A."/>
            <person name="Murat C."/>
            <person name="Tang N."/>
            <person name="Roy S."/>
            <person name="Loubradou J."/>
            <person name="Henrissat B."/>
            <person name="Grigoriev I.V."/>
            <person name="Corradi N."/>
            <person name="Roux C."/>
            <person name="Martin F.M."/>
        </authorList>
    </citation>
    <scope>NUCLEOTIDE SEQUENCE [LARGE SCALE GENOMIC DNA]</scope>
    <source>
        <strain evidence="1 2">DAOM 227022</strain>
    </source>
</reference>
<gene>
    <name evidence="1" type="ORF">C1645_838475</name>
</gene>
<dbReference type="EMBL" id="QKYT01000941">
    <property type="protein sequence ID" value="RIA80566.1"/>
    <property type="molecule type" value="Genomic_DNA"/>
</dbReference>
<proteinExistence type="predicted"/>
<sequence>MVTFQIVERNTVGILLPNNETGEFSNDDDSVFFDDSNDSFDIDMDKLNMLIFQLLKANLNIHEYIHIKDEISEGRLTNYEIVNTI</sequence>
<evidence type="ECO:0000313" key="2">
    <source>
        <dbReference type="Proteomes" id="UP000265703"/>
    </source>
</evidence>
<name>A0A397S774_9GLOM</name>
<dbReference type="AlphaFoldDB" id="A0A397S774"/>
<evidence type="ECO:0000313" key="1">
    <source>
        <dbReference type="EMBL" id="RIA80566.1"/>
    </source>
</evidence>
<keyword evidence="2" id="KW-1185">Reference proteome</keyword>
<accession>A0A397S774</accession>
<dbReference type="Proteomes" id="UP000265703">
    <property type="component" value="Unassembled WGS sequence"/>
</dbReference>
<dbReference type="OrthoDB" id="2436275at2759"/>